<dbReference type="InterPro" id="IPR003661">
    <property type="entry name" value="HisK_dim/P_dom"/>
</dbReference>
<keyword evidence="4" id="KW-0808">Transferase</keyword>
<protein>
    <recommendedName>
        <fullName evidence="2">histidine kinase</fullName>
        <ecNumber evidence="2">2.7.13.3</ecNumber>
    </recommendedName>
</protein>
<keyword evidence="3" id="KW-0597">Phosphoprotein</keyword>
<dbReference type="Gene3D" id="1.10.510.10">
    <property type="entry name" value="Transferase(Phosphotransferase) domain 1"/>
    <property type="match status" value="1"/>
</dbReference>
<feature type="coiled-coil region" evidence="9">
    <location>
        <begin position="1430"/>
        <end position="1464"/>
    </location>
</feature>
<evidence type="ECO:0000256" key="8">
    <source>
        <dbReference type="ARBA" id="ARBA00023012"/>
    </source>
</evidence>
<dbReference type="Gene3D" id="1.10.287.130">
    <property type="match status" value="1"/>
</dbReference>
<dbReference type="InterPro" id="IPR027417">
    <property type="entry name" value="P-loop_NTPase"/>
</dbReference>
<organism evidence="13 14">
    <name type="scientific">Lysinibacillus piscis</name>
    <dbReference type="NCBI Taxonomy" id="2518931"/>
    <lineage>
        <taxon>Bacteria</taxon>
        <taxon>Bacillati</taxon>
        <taxon>Bacillota</taxon>
        <taxon>Bacilli</taxon>
        <taxon>Bacillales</taxon>
        <taxon>Bacillaceae</taxon>
        <taxon>Lysinibacillus</taxon>
    </lineage>
</organism>
<keyword evidence="6 13" id="KW-0418">Kinase</keyword>
<dbReference type="Pfam" id="PF00512">
    <property type="entry name" value="HisKA"/>
    <property type="match status" value="1"/>
</dbReference>
<dbReference type="InterPro" id="IPR041664">
    <property type="entry name" value="AAA_16"/>
</dbReference>
<evidence type="ECO:0000256" key="5">
    <source>
        <dbReference type="ARBA" id="ARBA00022741"/>
    </source>
</evidence>
<feature type="transmembrane region" description="Helical" evidence="10">
    <location>
        <begin position="995"/>
        <end position="1014"/>
    </location>
</feature>
<dbReference type="SUPFAM" id="SSF56112">
    <property type="entry name" value="Protein kinase-like (PK-like)"/>
    <property type="match status" value="1"/>
</dbReference>
<dbReference type="Pfam" id="PF13191">
    <property type="entry name" value="AAA_16"/>
    <property type="match status" value="1"/>
</dbReference>
<dbReference type="RefSeq" id="WP_264989023.1">
    <property type="nucleotide sequence ID" value="NZ_BRZA01000002.1"/>
</dbReference>
<dbReference type="SMART" id="SM00220">
    <property type="entry name" value="S_TKc"/>
    <property type="match status" value="1"/>
</dbReference>
<evidence type="ECO:0000256" key="3">
    <source>
        <dbReference type="ARBA" id="ARBA00022553"/>
    </source>
</evidence>
<evidence type="ECO:0000256" key="9">
    <source>
        <dbReference type="SAM" id="Coils"/>
    </source>
</evidence>
<dbReference type="SUPFAM" id="SSF55781">
    <property type="entry name" value="GAF domain-like"/>
    <property type="match status" value="1"/>
</dbReference>
<dbReference type="PROSITE" id="PS50011">
    <property type="entry name" value="PROTEIN_KINASE_DOM"/>
    <property type="match status" value="1"/>
</dbReference>
<evidence type="ECO:0000259" key="12">
    <source>
        <dbReference type="PROSITE" id="PS50109"/>
    </source>
</evidence>
<dbReference type="InterPro" id="IPR004358">
    <property type="entry name" value="Sig_transdc_His_kin-like_C"/>
</dbReference>
<evidence type="ECO:0000256" key="10">
    <source>
        <dbReference type="SAM" id="Phobius"/>
    </source>
</evidence>
<gene>
    <name evidence="13" type="ORF">LYSBPC_24130</name>
</gene>
<evidence type="ECO:0000256" key="4">
    <source>
        <dbReference type="ARBA" id="ARBA00022679"/>
    </source>
</evidence>
<keyword evidence="10" id="KW-1133">Transmembrane helix</keyword>
<dbReference type="SUPFAM" id="SSF47384">
    <property type="entry name" value="Homodimeric domain of signal transducing histidine kinase"/>
    <property type="match status" value="1"/>
</dbReference>
<sequence length="1689" mass="195173">MEEQVIVQTYPEWRLQRLYLEKRNNRMLVKSLYHNSPEHRAKLQYEFSLFSQKANPWLLKLIAMDYIDEQYSIIYENFDGISLTDFAHQHLTIHQFLQIALELVNSCIHLHQSQMLFLAFNSSQILIHPASCKLKLISSHMSSPYDVETAIVMDTLQPDNPQLAYYAPEQTGRLNITVDYRTDLYALGVIFYELICGQLPFATDDTADLLYAILTKKPAPLTTIPTVVWKVIEKLLAKSPDARYQSAVGLKEDLLLIQQKLMTDEPLADFLLGTEDISLQPTLSTKLYGRQPQIEQLVQHFQRVVDGHKMFLVITGNAGLGKSQLAYEIKGEVAAVKGYFIETRYNQLQLENDMMLVIQPLRELLKQVYIEGERSVKQWCSLCEEVQLYVTKQLVELLPELTWFYDAGDTLPSISYEDTKQLQVYMSMSIQKILQTFSIRKTPIVWLIDNLHWAEPSALKFVTEIYEQHRTGYFMVLATSRMTGKEVTLPAHQRIDLPLLQEADIELWLQESLHMRSQTVQELAQHLLNMTQGNPLFIKEVFRASQQDQTIYFDVEMKEWQFNLKQFNQSFLSGEIVTFLENRLANIDQEALKVLQMAACFDRQFTFGQFRQLVSLSDAKLLNLLDILVIQGFLIPLDSQFKWASQLEQEATTYIYSLPFQFVHDRIQQIAYEGLATDERLRCHYRIGQLFSADLANHHQLNDAVKHFNYSISLLNLEEKQQLALWNYELGVNAKRGGFFENALYFLTMSLSLLPVDHWQTMREQAMAIYANLGECECLVGQYELADGHLAEALLHAHTLLEQLEIYHLKTLLYMESDSPTIGIEAGLAGFAAANMAIAENPSKMHVFKEYVQLKMALRHQTDETLVMSAPIQQAEIEKVIQIAINMAANTIRLNPNLTGLLLMRAFRLQLAYGGGTKTGIIFSNYAMLLNAGFGDIKQATRFGKLAIEAAEQQDNRMTKGHVYYVYGLFICHWTNTYETSIYYMSNAQKYCIEVGLYLIVTTASCFIVVAQILRGATLADIQQEIIQQQNHFSTNASALTIDFLAEMALWMDVLQEPTHPIDWACPITTQDQPIIHMMHYAIRLQMSFLLGDEQQGVAILSVLKQIDKEVFTLPVTTLYYVYRALWQFEWLRHKKDTQLLADIRHSLRQLRKWAHFAPHNYEHLYTLLLAEKYRWKKLYHQAALHYDRAIQLATLRGFTQDVAVANERAANYYKTCGDEQKAQYYSKQAIMYMRAWGAETVAKRWEQLYKHIQIPSKQTQLSAYTTFEMLTVIETTQSLAKEIRMEDLLRNILFSLLKHATANIGYFIHKQQQELMVLALAKADNRQFSLYHRQPIGQFGENMQSVVRYVWQSGEPLIIHNAQEPNALFHEASTAKSILCLPIHHKDDIIAMLYLENTLTTNAFQETQVDLLKMIATQIAVSIENAMMYEELEQRVQARTKELDEMNQHLKMVNERLAKNELERKKLLHSISHELRSPITSTLGYIDLILDGVIVEADEKAKYLTRSRERLLALNLLIQDLFDLANLEAGRADYQFTSVKAYELFSQVEYRYEHEMQQRGLSYRAHFYGNEEARLLLDRTRIQQVIDNMMQNAMKYTNAGTIELLMYVKDQQFTCTIQDSGIGIPVNDLPFVFDSYYRASNVDKQESHGIGLAICKEIVKQHHGHIHVESVENEGSIFHFTLPIVQEK</sequence>
<reference evidence="13" key="1">
    <citation type="submission" date="2022-08" db="EMBL/GenBank/DDBJ databases">
        <title>Draft genome sequence of Lysinibacillus sp. strain KH24.</title>
        <authorList>
            <person name="Kanbe H."/>
            <person name="Itoh H."/>
        </authorList>
    </citation>
    <scope>NUCLEOTIDE SEQUENCE</scope>
    <source>
        <strain evidence="13">KH24</strain>
    </source>
</reference>
<dbReference type="InterPro" id="IPR053159">
    <property type="entry name" value="Hybrid_Histidine_Kinase"/>
</dbReference>
<dbReference type="Gene3D" id="3.40.50.300">
    <property type="entry name" value="P-loop containing nucleotide triphosphate hydrolases"/>
    <property type="match status" value="1"/>
</dbReference>
<evidence type="ECO:0000313" key="14">
    <source>
        <dbReference type="Proteomes" id="UP001065593"/>
    </source>
</evidence>
<name>A0ABQ5NME4_9BACI</name>
<keyword evidence="8" id="KW-0902">Two-component regulatory system</keyword>
<feature type="domain" description="Histidine kinase" evidence="12">
    <location>
        <begin position="1471"/>
        <end position="1687"/>
    </location>
</feature>
<dbReference type="Pfam" id="PF00069">
    <property type="entry name" value="Pkinase"/>
    <property type="match status" value="1"/>
</dbReference>
<dbReference type="InterPro" id="IPR003018">
    <property type="entry name" value="GAF"/>
</dbReference>
<evidence type="ECO:0000256" key="7">
    <source>
        <dbReference type="ARBA" id="ARBA00022840"/>
    </source>
</evidence>
<evidence type="ECO:0000256" key="2">
    <source>
        <dbReference type="ARBA" id="ARBA00012438"/>
    </source>
</evidence>
<dbReference type="PROSITE" id="PS50109">
    <property type="entry name" value="HIS_KIN"/>
    <property type="match status" value="1"/>
</dbReference>
<keyword evidence="7" id="KW-0067">ATP-binding</keyword>
<dbReference type="Proteomes" id="UP001065593">
    <property type="component" value="Unassembled WGS sequence"/>
</dbReference>
<evidence type="ECO:0000256" key="6">
    <source>
        <dbReference type="ARBA" id="ARBA00022777"/>
    </source>
</evidence>
<keyword evidence="13" id="KW-0723">Serine/threonine-protein kinase</keyword>
<keyword evidence="5" id="KW-0547">Nucleotide-binding</keyword>
<evidence type="ECO:0000313" key="13">
    <source>
        <dbReference type="EMBL" id="GLC89286.1"/>
    </source>
</evidence>
<dbReference type="InterPro" id="IPR029016">
    <property type="entry name" value="GAF-like_dom_sf"/>
</dbReference>
<dbReference type="SMART" id="SM00387">
    <property type="entry name" value="HATPase_c"/>
    <property type="match status" value="1"/>
</dbReference>
<dbReference type="Gene3D" id="3.30.450.40">
    <property type="match status" value="1"/>
</dbReference>
<comment type="catalytic activity">
    <reaction evidence="1">
        <text>ATP + protein L-histidine = ADP + protein N-phospho-L-histidine.</text>
        <dbReference type="EC" id="2.7.13.3"/>
    </reaction>
</comment>
<evidence type="ECO:0000259" key="11">
    <source>
        <dbReference type="PROSITE" id="PS50011"/>
    </source>
</evidence>
<feature type="domain" description="Protein kinase" evidence="11">
    <location>
        <begin position="1"/>
        <end position="255"/>
    </location>
</feature>
<dbReference type="SUPFAM" id="SSF55874">
    <property type="entry name" value="ATPase domain of HSP90 chaperone/DNA topoisomerase II/histidine kinase"/>
    <property type="match status" value="1"/>
</dbReference>
<dbReference type="Pfam" id="PF01590">
    <property type="entry name" value="GAF"/>
    <property type="match status" value="1"/>
</dbReference>
<dbReference type="InterPro" id="IPR036890">
    <property type="entry name" value="HATPase_C_sf"/>
</dbReference>
<dbReference type="SUPFAM" id="SSF52540">
    <property type="entry name" value="P-loop containing nucleoside triphosphate hydrolases"/>
    <property type="match status" value="1"/>
</dbReference>
<dbReference type="CDD" id="cd00082">
    <property type="entry name" value="HisKA"/>
    <property type="match status" value="1"/>
</dbReference>
<dbReference type="InterPro" id="IPR000719">
    <property type="entry name" value="Prot_kinase_dom"/>
</dbReference>
<accession>A0ABQ5NME4</accession>
<comment type="caution">
    <text evidence="13">The sequence shown here is derived from an EMBL/GenBank/DDBJ whole genome shotgun (WGS) entry which is preliminary data.</text>
</comment>
<keyword evidence="14" id="KW-1185">Reference proteome</keyword>
<dbReference type="Gene3D" id="3.30.565.10">
    <property type="entry name" value="Histidine kinase-like ATPase, C-terminal domain"/>
    <property type="match status" value="1"/>
</dbReference>
<keyword evidence="10" id="KW-0472">Membrane</keyword>
<dbReference type="EC" id="2.7.13.3" evidence="2"/>
<keyword evidence="10" id="KW-0812">Transmembrane</keyword>
<dbReference type="InterPro" id="IPR005467">
    <property type="entry name" value="His_kinase_dom"/>
</dbReference>
<dbReference type="PANTHER" id="PTHR43642:SF1">
    <property type="entry name" value="HYBRID SIGNAL TRANSDUCTION HISTIDINE KINASE G"/>
    <property type="match status" value="1"/>
</dbReference>
<dbReference type="InterPro" id="IPR011009">
    <property type="entry name" value="Kinase-like_dom_sf"/>
</dbReference>
<keyword evidence="9" id="KW-0175">Coiled coil</keyword>
<dbReference type="PANTHER" id="PTHR43642">
    <property type="entry name" value="HYBRID SIGNAL TRANSDUCTION HISTIDINE KINASE G"/>
    <property type="match status" value="1"/>
</dbReference>
<dbReference type="InterPro" id="IPR036097">
    <property type="entry name" value="HisK_dim/P_sf"/>
</dbReference>
<dbReference type="EMBL" id="BRZA01000002">
    <property type="protein sequence ID" value="GLC89286.1"/>
    <property type="molecule type" value="Genomic_DNA"/>
</dbReference>
<evidence type="ECO:0000256" key="1">
    <source>
        <dbReference type="ARBA" id="ARBA00000085"/>
    </source>
</evidence>
<dbReference type="GO" id="GO:0004674">
    <property type="term" value="F:protein serine/threonine kinase activity"/>
    <property type="evidence" value="ECO:0007669"/>
    <property type="project" value="UniProtKB-KW"/>
</dbReference>
<dbReference type="SMART" id="SM00388">
    <property type="entry name" value="HisKA"/>
    <property type="match status" value="1"/>
</dbReference>
<dbReference type="InterPro" id="IPR003594">
    <property type="entry name" value="HATPase_dom"/>
</dbReference>
<dbReference type="PRINTS" id="PR00344">
    <property type="entry name" value="BCTRLSENSOR"/>
</dbReference>
<proteinExistence type="predicted"/>
<dbReference type="Pfam" id="PF02518">
    <property type="entry name" value="HATPase_c"/>
    <property type="match status" value="1"/>
</dbReference>
<dbReference type="SMART" id="SM00065">
    <property type="entry name" value="GAF"/>
    <property type="match status" value="1"/>
</dbReference>